<evidence type="ECO:0000256" key="2">
    <source>
        <dbReference type="ARBA" id="ARBA00012438"/>
    </source>
</evidence>
<feature type="compositionally biased region" description="Basic and acidic residues" evidence="6">
    <location>
        <begin position="862"/>
        <end position="876"/>
    </location>
</feature>
<dbReference type="InterPro" id="IPR050428">
    <property type="entry name" value="TCS_sensor_his_kinase"/>
</dbReference>
<evidence type="ECO:0000259" key="7">
    <source>
        <dbReference type="SMART" id="SM00387"/>
    </source>
</evidence>
<dbReference type="InterPro" id="IPR036890">
    <property type="entry name" value="HATPase_C_sf"/>
</dbReference>
<evidence type="ECO:0000256" key="4">
    <source>
        <dbReference type="ARBA" id="ARBA00022679"/>
    </source>
</evidence>
<dbReference type="GO" id="GO:0000160">
    <property type="term" value="P:phosphorelay signal transduction system"/>
    <property type="evidence" value="ECO:0007669"/>
    <property type="project" value="TreeGrafter"/>
</dbReference>
<dbReference type="PANTHER" id="PTHR45436:SF5">
    <property type="entry name" value="SENSOR HISTIDINE KINASE TRCS"/>
    <property type="match status" value="1"/>
</dbReference>
<dbReference type="Gene3D" id="3.30.565.10">
    <property type="entry name" value="Histidine kinase-like ATPase, C-terminal domain"/>
    <property type="match status" value="1"/>
</dbReference>
<dbReference type="GO" id="GO:0005886">
    <property type="term" value="C:plasma membrane"/>
    <property type="evidence" value="ECO:0007669"/>
    <property type="project" value="TreeGrafter"/>
</dbReference>
<feature type="compositionally biased region" description="Polar residues" evidence="6">
    <location>
        <begin position="698"/>
        <end position="710"/>
    </location>
</feature>
<dbReference type="Proteomes" id="UP000031419">
    <property type="component" value="Unassembled WGS sequence"/>
</dbReference>
<dbReference type="SMART" id="SM00387">
    <property type="entry name" value="HATPase_c"/>
    <property type="match status" value="1"/>
</dbReference>
<comment type="catalytic activity">
    <reaction evidence="1">
        <text>ATP + protein L-histidine = ADP + protein N-phospho-L-histidine.</text>
        <dbReference type="EC" id="2.7.13.3"/>
    </reaction>
</comment>
<evidence type="ECO:0000256" key="6">
    <source>
        <dbReference type="SAM" id="MobiDB-lite"/>
    </source>
</evidence>
<dbReference type="InterPro" id="IPR013587">
    <property type="entry name" value="Nitrate/nitrite_sensing"/>
</dbReference>
<evidence type="ECO:0000256" key="3">
    <source>
        <dbReference type="ARBA" id="ARBA00022553"/>
    </source>
</evidence>
<comment type="caution">
    <text evidence="8">The sequence shown here is derived from an EMBL/GenBank/DDBJ whole genome shotgun (WGS) entry which is preliminary data.</text>
</comment>
<accession>A0A073B1L6</accession>
<evidence type="ECO:0000256" key="5">
    <source>
        <dbReference type="ARBA" id="ARBA00022777"/>
    </source>
</evidence>
<dbReference type="InterPro" id="IPR003594">
    <property type="entry name" value="HATPase_dom"/>
</dbReference>
<gene>
    <name evidence="8" type="ORF">GU90_03440</name>
</gene>
<dbReference type="EC" id="2.7.13.3" evidence="2"/>
<dbReference type="Gene3D" id="6.10.340.10">
    <property type="match status" value="1"/>
</dbReference>
<name>A0A073B1L6_9PSEU</name>
<dbReference type="PANTHER" id="PTHR45436">
    <property type="entry name" value="SENSOR HISTIDINE KINASE YKOH"/>
    <property type="match status" value="1"/>
</dbReference>
<keyword evidence="5" id="KW-0418">Kinase</keyword>
<dbReference type="AlphaFoldDB" id="A0A073B1L6"/>
<organism evidence="8 9">
    <name type="scientific">Saccharopolyspora rectivirgula</name>
    <dbReference type="NCBI Taxonomy" id="28042"/>
    <lineage>
        <taxon>Bacteria</taxon>
        <taxon>Bacillati</taxon>
        <taxon>Actinomycetota</taxon>
        <taxon>Actinomycetes</taxon>
        <taxon>Pseudonocardiales</taxon>
        <taxon>Pseudonocardiaceae</taxon>
        <taxon>Saccharopolyspora</taxon>
    </lineage>
</organism>
<dbReference type="eggNOG" id="COG4251">
    <property type="taxonomic scope" value="Bacteria"/>
</dbReference>
<dbReference type="GO" id="GO:0004673">
    <property type="term" value="F:protein histidine kinase activity"/>
    <property type="evidence" value="ECO:0007669"/>
    <property type="project" value="UniProtKB-EC"/>
</dbReference>
<sequence>MSAGKFGRIRETLFQWRNWSLPTKLATVLLVPALFAVTLGVVQVRTQIDEANEYQRVSQVLDAVDLVEPLLAQVQRERTTAVEYIVGDVGPDALPATTEAVDEAVQDVHGVFQRNDNYGPIVGERYRELQEALDALPQLRQQVRDRQIPPAKAIEDYTALATSVMSLDRALTSTVADRRLSSNANALLDLVGMMEEVRLQQAWVLTGLTEGAIDQVALQNLSGSRARLLQRIEDARATVAKHWQDRLERTLEGQGILERNQMLMAIIAETTDDVHSGSYSVDRNLWNQRSDDSVALINDGHSDLSDETRRIASELEDDASDTAGWSSVGLLLALALCAAVIVTITRQLLNSMSQLRSSALDAANNQLPAAVASIRAGARAEEVSIEPVPVTTKEEVGQLARAFDRVNQAALRLAAEQADLRRGVSDVFVSVSRRSQALLERQLRLFEELEQDEEDPDQLARLFQLDHLATRMRRNNENLMVLSGHSLVRRFTKPTDLADVLRAAVSEIEQYPRVTVQPLPSVKLRGNTASDMVRLMAELMDNAANFSAPDTTVTVSGYQSGEGNIVIDILDQGIGMSEEQLARANRVLASADEEEMATSRRMGLFVAGRLAARHDVTIELHGGKDVEGLRATVVIPADHVVGGEQRGPDVVAPAAEPGRRNGHSHPQMPTSGTFGTALGGPTESPAAPSTPAAELSSGASLFQSNSSVSEAPTEHLFDNAPSGPQPSAEPAELNWPSTEEVEQRPEPPRTSPQEGTTHQEATSQWFQPASENPYFKEQLESGGFSWPSDEEAQQSGADQDPGFPAEEPGGSGSQPTAGTAPATGQEGPQQPAETPVTASGLPRRVRRRKPEAEQPAASKTTRSAEEISRQLADRHNGIHFGQMNRSENSGVSPEAPAEGTASSTWNSGLDEARKAAEAAANPEPTSFTSAGLPRRTPKAHLVPGSFSGAFEDSASAAPPRDAKNIRGRLADFQSGVRRGRHRANDEE</sequence>
<evidence type="ECO:0000256" key="1">
    <source>
        <dbReference type="ARBA" id="ARBA00000085"/>
    </source>
</evidence>
<feature type="compositionally biased region" description="Polar residues" evidence="6">
    <location>
        <begin position="751"/>
        <end position="770"/>
    </location>
</feature>
<keyword evidence="9" id="KW-1185">Reference proteome</keyword>
<dbReference type="RefSeq" id="WP_029720799.1">
    <property type="nucleotide sequence ID" value="NZ_JNVU01000012.1"/>
</dbReference>
<protein>
    <recommendedName>
        <fullName evidence="2">histidine kinase</fullName>
        <ecNumber evidence="2">2.7.13.3</ecNumber>
    </recommendedName>
</protein>
<feature type="domain" description="Histidine kinase/HSP90-like ATPase" evidence="7">
    <location>
        <begin position="527"/>
        <end position="639"/>
    </location>
</feature>
<dbReference type="SUPFAM" id="SSF55874">
    <property type="entry name" value="ATPase domain of HSP90 chaperone/DNA topoisomerase II/histidine kinase"/>
    <property type="match status" value="1"/>
</dbReference>
<dbReference type="Pfam" id="PF08376">
    <property type="entry name" value="NIT"/>
    <property type="match status" value="1"/>
</dbReference>
<dbReference type="Pfam" id="PF02518">
    <property type="entry name" value="HATPase_c"/>
    <property type="match status" value="1"/>
</dbReference>
<evidence type="ECO:0000313" key="9">
    <source>
        <dbReference type="Proteomes" id="UP000031419"/>
    </source>
</evidence>
<evidence type="ECO:0000313" key="8">
    <source>
        <dbReference type="EMBL" id="KEI45510.1"/>
    </source>
</evidence>
<reference evidence="8 9" key="1">
    <citation type="submission" date="2014-06" db="EMBL/GenBank/DDBJ databases">
        <title>Saccharopolyspora rectivirgula DSM-43113 Genome sequencing.</title>
        <authorList>
            <person name="Barrera C."/>
            <person name="Millon L."/>
            <person name="Rognon B."/>
            <person name="Zaugg C."/>
            <person name="Monod M."/>
        </authorList>
    </citation>
    <scope>NUCLEOTIDE SEQUENCE [LARGE SCALE GENOMIC DNA]</scope>
    <source>
        <strain evidence="8 9">DSM 43113</strain>
    </source>
</reference>
<dbReference type="STRING" id="28042.GU90_03440"/>
<dbReference type="EMBL" id="JNVU01000012">
    <property type="protein sequence ID" value="KEI45510.1"/>
    <property type="molecule type" value="Genomic_DNA"/>
</dbReference>
<feature type="compositionally biased region" description="Low complexity" evidence="6">
    <location>
        <begin position="681"/>
        <end position="697"/>
    </location>
</feature>
<keyword evidence="4" id="KW-0808">Transferase</keyword>
<feature type="region of interest" description="Disordered" evidence="6">
    <location>
        <begin position="640"/>
        <end position="987"/>
    </location>
</feature>
<proteinExistence type="predicted"/>
<keyword evidence="3" id="KW-0597">Phosphoprotein</keyword>